<evidence type="ECO:0000256" key="1">
    <source>
        <dbReference type="SAM" id="MobiDB-lite"/>
    </source>
</evidence>
<comment type="caution">
    <text evidence="2">The sequence shown here is derived from an EMBL/GenBank/DDBJ whole genome shotgun (WGS) entry which is preliminary data.</text>
</comment>
<feature type="region of interest" description="Disordered" evidence="1">
    <location>
        <begin position="135"/>
        <end position="160"/>
    </location>
</feature>
<protein>
    <submittedName>
        <fullName evidence="2">Uncharacterized protein</fullName>
    </submittedName>
</protein>
<organism evidence="2 3">
    <name type="scientific">Prosthecodimorpha hirschii</name>
    <dbReference type="NCBI Taxonomy" id="665126"/>
    <lineage>
        <taxon>Bacteria</taxon>
        <taxon>Pseudomonadati</taxon>
        <taxon>Pseudomonadota</taxon>
        <taxon>Alphaproteobacteria</taxon>
        <taxon>Hyphomicrobiales</taxon>
        <taxon>Ancalomicrobiaceae</taxon>
        <taxon>Prosthecodimorpha</taxon>
    </lineage>
</organism>
<accession>A0A0P6VXV9</accession>
<reference evidence="2 3" key="2">
    <citation type="submission" date="2015-10" db="EMBL/GenBank/DDBJ databases">
        <title>Draft Genome Sequence of Prosthecomicrobium hirschii ATCC 27832.</title>
        <authorList>
            <person name="Daniel J."/>
            <person name="Givan S.A."/>
            <person name="Brun Y.V."/>
            <person name="Brown P.J."/>
        </authorList>
    </citation>
    <scope>NUCLEOTIDE SEQUENCE [LARGE SCALE GENOMIC DNA]</scope>
    <source>
        <strain evidence="2 3">16</strain>
    </source>
</reference>
<sequence>MAGNLLKVGLMVLLVVWVWGARRQAGDRHCYPVKATQEEAFGFFDWIATGWDWPLHWINGTRAEPIPCKPGVIGIMQGKVTVDISDDVWRGSEAFRSEAFPGVGGVVKNGHNPLDAITSSPVGHRYLDRYLAEHSGNRAATPGATPTTATGDEDQGLSPEARDLLDRRLQEMNRSNVQR</sequence>
<dbReference type="Proteomes" id="UP000048984">
    <property type="component" value="Unassembled WGS sequence"/>
</dbReference>
<reference evidence="2 3" key="1">
    <citation type="submission" date="2015-09" db="EMBL/GenBank/DDBJ databases">
        <authorList>
            <person name="Jackson K.R."/>
            <person name="Lunt B.L."/>
            <person name="Fisher J.N.B."/>
            <person name="Gardner A.V."/>
            <person name="Bailey M.E."/>
            <person name="Deus L.M."/>
            <person name="Earl A.S."/>
            <person name="Gibby P.D."/>
            <person name="Hartmann K.A."/>
            <person name="Liu J.E."/>
            <person name="Manci A.M."/>
            <person name="Nielsen D.A."/>
            <person name="Solomon M.B."/>
            <person name="Breakwell D.P."/>
            <person name="Burnett S.H."/>
            <person name="Grose J.H."/>
        </authorList>
    </citation>
    <scope>NUCLEOTIDE SEQUENCE [LARGE SCALE GENOMIC DNA]</scope>
    <source>
        <strain evidence="2 3">16</strain>
    </source>
</reference>
<gene>
    <name evidence="2" type="ORF">ABB55_28400</name>
</gene>
<dbReference type="AlphaFoldDB" id="A0A0P6VXV9"/>
<feature type="compositionally biased region" description="Low complexity" evidence="1">
    <location>
        <begin position="139"/>
        <end position="150"/>
    </location>
</feature>
<name>A0A0P6VXV9_9HYPH</name>
<keyword evidence="3" id="KW-1185">Reference proteome</keyword>
<proteinExistence type="predicted"/>
<dbReference type="EMBL" id="LJYW01000005">
    <property type="protein sequence ID" value="KPL50684.1"/>
    <property type="molecule type" value="Genomic_DNA"/>
</dbReference>
<evidence type="ECO:0000313" key="2">
    <source>
        <dbReference type="EMBL" id="KPL50684.1"/>
    </source>
</evidence>
<evidence type="ECO:0000313" key="3">
    <source>
        <dbReference type="Proteomes" id="UP000048984"/>
    </source>
</evidence>